<dbReference type="AlphaFoldDB" id="A0AAJ6XX25"/>
<feature type="transmembrane region" description="Helical" evidence="1">
    <location>
        <begin position="38"/>
        <end position="58"/>
    </location>
</feature>
<keyword evidence="2" id="KW-1185">Reference proteome</keyword>
<evidence type="ECO:0000313" key="2">
    <source>
        <dbReference type="Proteomes" id="UP000694918"/>
    </source>
</evidence>
<organism evidence="2 3">
    <name type="scientific">Populus euphratica</name>
    <name type="common">Euphrates poplar</name>
    <dbReference type="NCBI Taxonomy" id="75702"/>
    <lineage>
        <taxon>Eukaryota</taxon>
        <taxon>Viridiplantae</taxon>
        <taxon>Streptophyta</taxon>
        <taxon>Embryophyta</taxon>
        <taxon>Tracheophyta</taxon>
        <taxon>Spermatophyta</taxon>
        <taxon>Magnoliopsida</taxon>
        <taxon>eudicotyledons</taxon>
        <taxon>Gunneridae</taxon>
        <taxon>Pentapetalae</taxon>
        <taxon>rosids</taxon>
        <taxon>fabids</taxon>
        <taxon>Malpighiales</taxon>
        <taxon>Salicaceae</taxon>
        <taxon>Saliceae</taxon>
        <taxon>Populus</taxon>
    </lineage>
</organism>
<keyword evidence="1" id="KW-0472">Membrane</keyword>
<gene>
    <name evidence="3" type="primary">LOC105132302</name>
</gene>
<keyword evidence="1" id="KW-0812">Transmembrane</keyword>
<name>A0AAJ6XX25_POPEU</name>
<dbReference type="GeneID" id="105132302"/>
<dbReference type="RefSeq" id="XP_011034014.1">
    <property type="nucleotide sequence ID" value="XM_011035712.1"/>
</dbReference>
<sequence>MRIQGQDCCTFSPQCSQLSAVVSSNPHLLNVNSRKDNFLLAQACLMPYAMLPCYYYIISLKYGYAVAHVVSSDGVTLGGVAMILKIGSLMEAEVPCSVSLFLNCRPPRIHSLFLGCIYRPAALSRTEVPDVGGIRGMGVQLQAWPGTKLAFSVGNREKGL</sequence>
<evidence type="ECO:0000313" key="3">
    <source>
        <dbReference type="RefSeq" id="XP_011034014.1"/>
    </source>
</evidence>
<dbReference type="KEGG" id="peu:105132302"/>
<accession>A0AAJ6XX25</accession>
<reference evidence="3" key="1">
    <citation type="submission" date="2025-08" db="UniProtKB">
        <authorList>
            <consortium name="RefSeq"/>
        </authorList>
    </citation>
    <scope>IDENTIFICATION</scope>
</reference>
<keyword evidence="1" id="KW-1133">Transmembrane helix</keyword>
<evidence type="ECO:0000256" key="1">
    <source>
        <dbReference type="SAM" id="Phobius"/>
    </source>
</evidence>
<protein>
    <submittedName>
        <fullName evidence="3">Uncharacterized protein LOC105132302</fullName>
    </submittedName>
</protein>
<proteinExistence type="predicted"/>
<dbReference type="Proteomes" id="UP000694918">
    <property type="component" value="Unplaced"/>
</dbReference>